<feature type="compositionally biased region" description="Polar residues" evidence="1">
    <location>
        <begin position="820"/>
        <end position="874"/>
    </location>
</feature>
<gene>
    <name evidence="3" type="ORF">CAMP_LOCUS3244</name>
</gene>
<dbReference type="Proteomes" id="UP001152747">
    <property type="component" value="Unassembled WGS sequence"/>
</dbReference>
<feature type="compositionally biased region" description="Basic and acidic residues" evidence="1">
    <location>
        <begin position="509"/>
        <end position="524"/>
    </location>
</feature>
<dbReference type="InterPro" id="IPR046859">
    <property type="entry name" value="RGPA/RALGAPB_N"/>
</dbReference>
<comment type="caution">
    <text evidence="3">The sequence shown here is derived from an EMBL/GenBank/DDBJ whole genome shotgun (WGS) entry which is preliminary data.</text>
</comment>
<dbReference type="Pfam" id="PF20412">
    <property type="entry name" value="RALGAPB_N"/>
    <property type="match status" value="1"/>
</dbReference>
<name>A0A9P1ICB6_9PELO</name>
<evidence type="ECO:0000256" key="1">
    <source>
        <dbReference type="SAM" id="MobiDB-lite"/>
    </source>
</evidence>
<keyword evidence="4" id="KW-1185">Reference proteome</keyword>
<dbReference type="PANTHER" id="PTHR21344">
    <property type="entry name" value="RAL GTPASE-ACTIVATING PROTEIN SUBUNIT BETA"/>
    <property type="match status" value="1"/>
</dbReference>
<accession>A0A9P1ICB6</accession>
<dbReference type="GO" id="GO:0051056">
    <property type="term" value="P:regulation of small GTPase mediated signal transduction"/>
    <property type="evidence" value="ECO:0007669"/>
    <property type="project" value="InterPro"/>
</dbReference>
<dbReference type="EMBL" id="CANHGI010000002">
    <property type="protein sequence ID" value="CAI5440607.1"/>
    <property type="molecule type" value="Genomic_DNA"/>
</dbReference>
<feature type="region of interest" description="Disordered" evidence="1">
    <location>
        <begin position="493"/>
        <end position="546"/>
    </location>
</feature>
<proteinExistence type="predicted"/>
<sequence>MEQIVSILKELPSVAEDVITNIVSNPETSEIILEAGNSRKRRKLIRLCGDMYEQWPALEFSDLNSSILDLFTKSTSQSVASSLLYELTRSDADENGGSIRLNNEEHLKWCMQVLNHSLTLSFSTGREYETLKGAVRIYLHWLRALCDTPDNNIPTPLLATPEKYFRNIIDALRWVFCRREDDIWQTGGTGTLTPQQVPRGLAIERQAIEIDMILDSLKYLTKSASRKYQDEVWSRSLSFLLNSADILLAEPNATEEMGTRICVRVADTLFDLWLNAVILEHIPSLTYWSSLATLTRRWRHNIPIIEVWAKKILGLSVLVCRKMYGEDYLKIEIPDESISQFGQVPINNQEDDEENEVHLLYRTWYNMLCLFDSPAKILAHDAGRNMSLNGNSPRRSFSSVSSDLNSTSTSGATQSVSFFLAATTLQRMVDLFYGDSKVAIDLRAAAQETAVKTSSTRAASIATDHTNRTASTAGESSRFVSLNGPIGQIIVEDVSSNSTTSTQRTTSDNSRKLVKDRTESRVSEHTTSTLTYKSAPPGHHFESSPAESIVGNSAVSAPPAANIQEAPKSPAMLNDPQKLAAKFVTNFLCANPACQPFIGARRPKTDRMLSLVGDWLFDIVNTQAAGTRNLSGASLGATTKKGVNNERVSDDDHRYSKIIEKAPIAPPRRRRQHAASCNDADELFGIRKGLWTFLALLRFMSGEPPFAVQLNEVVARFTSKLLFYREVPEIVVADCNQTTISTTRRRRVRRRDSHNDASLRRQLVHRNKLARKRFEILEKWAASSSACSPLQNADLYVISGLSLHSVDVDEIPDAIPPMMNGTSGIQSQTRSDSITTSNTTYSNRRKSVGSSCSSAAGETDSIASSQPRIASGPTSDEIHLIDGITAGRAAALASIIRIICSKSSSEKIPNAQLANFYATVFQTLVEKDRVMLCTLFYYGRNLFRLGLPGIESLLPHFLFALDIVMIESSKLRLHPSIPEVEIRRACLRALSSVICWPTTFGMSKIPQIAEAAGLKSNAATYLHLRSRIFKTLMFSVRNETDPTNLHISLALCAVLVEESCQFDLGLNEEQTKEMIRISTTASSSGQPEKGLCASIVRGVLSAICDKLGRIETIDHSTALAIIDVLNCISHVNHTVLFNNMDVSTGTLVIASMCRFIEQQLSKPPPQHSKDLHSTVVAAFNAVAVWLTASPLLAECVGVLGMVCDVIQLGVTGHKSLANESMMVSKGNAIQHKPASQRVLEAAEALMYTLFCVVGRQPGPLRDERRLLHRYGPSLIDTTKFLHVLVNGDTLLSLHEASHIQEMNSDSAAVVYVRRSPMQSANTGLARLRPRPSSSFETGAELVAPPITPMSAMSQDGGFADVPNTPPARVAPQKSIGEQFVIPADFYKNTCKLDGAFRNLESTSETEAIAEEMKLANLEQEGKRRTFFDEARRLSVFEKMTLEERRAKPIESSQKCNSLRVMLYDFGLIDESIFGSEIVVLDSGQSDKFYRDLHETVDCTPARYHQTAHIFYVKEGQRNAVDILENALNVQNTCADFCQFLANLGEGVEIGVHDTWTGHWSTAFSQERKPQRESDAVDHYIFDGIQHALWWSMANSELAFLMPTERSVRMFKQSITSPASSSRRGSNNNRSMNSTTSDERSFDSSTDYLNVRKGEKSPSNLSDRDFVRPYAGGGSSMGGAHIGRRTTALRIMLVWLERAEDMATFPIFELLGACDDGSEHLQQSSAQQKDTSQIAHQILFIHSIEPGIVQIRTRGTANRFGEPGPLVDGVVVSAANLPRFTRSTILNSSRRDVAEIEQYQFPHIRRKAAICEFAKRYAKRESFESWLVNLMQQEN</sequence>
<organism evidence="3 4">
    <name type="scientific">Caenorhabditis angaria</name>
    <dbReference type="NCBI Taxonomy" id="860376"/>
    <lineage>
        <taxon>Eukaryota</taxon>
        <taxon>Metazoa</taxon>
        <taxon>Ecdysozoa</taxon>
        <taxon>Nematoda</taxon>
        <taxon>Chromadorea</taxon>
        <taxon>Rhabditida</taxon>
        <taxon>Rhabditina</taxon>
        <taxon>Rhabditomorpha</taxon>
        <taxon>Rhabditoidea</taxon>
        <taxon>Rhabditidae</taxon>
        <taxon>Peloderinae</taxon>
        <taxon>Caenorhabditis</taxon>
    </lineage>
</organism>
<reference evidence="3" key="1">
    <citation type="submission" date="2022-11" db="EMBL/GenBank/DDBJ databases">
        <authorList>
            <person name="Kikuchi T."/>
        </authorList>
    </citation>
    <scope>NUCLEOTIDE SEQUENCE</scope>
    <source>
        <strain evidence="3">PS1010</strain>
    </source>
</reference>
<feature type="region of interest" description="Disordered" evidence="1">
    <location>
        <begin position="814"/>
        <end position="874"/>
    </location>
</feature>
<feature type="region of interest" description="Disordered" evidence="1">
    <location>
        <begin position="1613"/>
        <end position="1644"/>
    </location>
</feature>
<feature type="domain" description="Ral GTPase-activating protein subunit alpha/beta N-terminal" evidence="2">
    <location>
        <begin position="204"/>
        <end position="325"/>
    </location>
</feature>
<dbReference type="SUPFAM" id="SSF111347">
    <property type="entry name" value="Rap/Ran-GAP"/>
    <property type="match status" value="1"/>
</dbReference>
<dbReference type="OrthoDB" id="10009983at2759"/>
<evidence type="ECO:0000313" key="3">
    <source>
        <dbReference type="EMBL" id="CAI5440607.1"/>
    </source>
</evidence>
<evidence type="ECO:0000313" key="4">
    <source>
        <dbReference type="Proteomes" id="UP001152747"/>
    </source>
</evidence>
<dbReference type="InterPro" id="IPR035974">
    <property type="entry name" value="Rap/Ran-GAP_sf"/>
</dbReference>
<dbReference type="GO" id="GO:0005096">
    <property type="term" value="F:GTPase activator activity"/>
    <property type="evidence" value="ECO:0007669"/>
    <property type="project" value="InterPro"/>
</dbReference>
<evidence type="ECO:0000259" key="2">
    <source>
        <dbReference type="Pfam" id="PF20412"/>
    </source>
</evidence>
<dbReference type="Gene3D" id="3.40.50.11210">
    <property type="entry name" value="Rap/Ran-GAP"/>
    <property type="match status" value="1"/>
</dbReference>
<protein>
    <recommendedName>
        <fullName evidence="2">Ral GTPase-activating protein subunit alpha/beta N-terminal domain-containing protein</fullName>
    </recommendedName>
</protein>
<feature type="compositionally biased region" description="Low complexity" evidence="1">
    <location>
        <begin position="495"/>
        <end position="508"/>
    </location>
</feature>
<dbReference type="InterPro" id="IPR039930">
    <property type="entry name" value="RALGAPB"/>
</dbReference>
<feature type="compositionally biased region" description="Low complexity" evidence="1">
    <location>
        <begin position="1613"/>
        <end position="1635"/>
    </location>
</feature>
<dbReference type="PANTHER" id="PTHR21344:SF1">
    <property type="entry name" value="RAL GTPASE-ACTIVATING PROTEIN SUBUNIT BETA"/>
    <property type="match status" value="1"/>
</dbReference>